<evidence type="ECO:0000256" key="5">
    <source>
        <dbReference type="ARBA" id="ARBA00022763"/>
    </source>
</evidence>
<dbReference type="GO" id="GO:0003684">
    <property type="term" value="F:damaged DNA binding"/>
    <property type="evidence" value="ECO:0007669"/>
    <property type="project" value="TreeGrafter"/>
</dbReference>
<dbReference type="PANTHER" id="PTHR23240:SF8">
    <property type="entry name" value="PROTEIN ARTEMIS"/>
    <property type="match status" value="1"/>
</dbReference>
<dbReference type="GO" id="GO:0005634">
    <property type="term" value="C:nucleus"/>
    <property type="evidence" value="ECO:0007669"/>
    <property type="project" value="UniProtKB-SubCell"/>
</dbReference>
<feature type="domain" description="DNA repair metallo-beta-lactamase" evidence="14">
    <location>
        <begin position="222"/>
        <end position="344"/>
    </location>
</feature>
<evidence type="ECO:0000256" key="1">
    <source>
        <dbReference type="ARBA" id="ARBA00004123"/>
    </source>
</evidence>
<evidence type="ECO:0000256" key="4">
    <source>
        <dbReference type="ARBA" id="ARBA00022759"/>
    </source>
</evidence>
<evidence type="ECO:0000256" key="2">
    <source>
        <dbReference type="ARBA" id="ARBA00010304"/>
    </source>
</evidence>
<reference evidence="16" key="1">
    <citation type="submission" date="2020-06" db="EMBL/GenBank/DDBJ databases">
        <authorList>
            <person name="Li T."/>
            <person name="Hu X."/>
            <person name="Zhang T."/>
            <person name="Song X."/>
            <person name="Zhang H."/>
            <person name="Dai N."/>
            <person name="Sheng W."/>
            <person name="Hou X."/>
            <person name="Wei L."/>
        </authorList>
    </citation>
    <scope>NUCLEOTIDE SEQUENCE</scope>
    <source>
        <strain evidence="16">KEN1</strain>
        <tissue evidence="16">Leaf</tissue>
    </source>
</reference>
<accession>A0AAW2TLL9</accession>
<dbReference type="GO" id="GO:0006303">
    <property type="term" value="P:double-strand break repair via nonhomologous end joining"/>
    <property type="evidence" value="ECO:0007669"/>
    <property type="project" value="TreeGrafter"/>
</dbReference>
<dbReference type="EMBL" id="JACGWN010000014">
    <property type="protein sequence ID" value="KAL0405662.1"/>
    <property type="molecule type" value="Genomic_DNA"/>
</dbReference>
<dbReference type="GO" id="GO:0006310">
    <property type="term" value="P:DNA recombination"/>
    <property type="evidence" value="ECO:0007669"/>
    <property type="project" value="UniProtKB-KW"/>
</dbReference>
<evidence type="ECO:0000256" key="8">
    <source>
        <dbReference type="ARBA" id="ARBA00023172"/>
    </source>
</evidence>
<dbReference type="GO" id="GO:0004523">
    <property type="term" value="F:RNA-DNA hybrid ribonuclease activity"/>
    <property type="evidence" value="ECO:0007669"/>
    <property type="project" value="InterPro"/>
</dbReference>
<evidence type="ECO:0000259" key="14">
    <source>
        <dbReference type="Pfam" id="PF07522"/>
    </source>
</evidence>
<evidence type="ECO:0000256" key="6">
    <source>
        <dbReference type="ARBA" id="ARBA00022801"/>
    </source>
</evidence>
<evidence type="ECO:0000256" key="12">
    <source>
        <dbReference type="ARBA" id="ARBA00042677"/>
    </source>
</evidence>
<evidence type="ECO:0000256" key="7">
    <source>
        <dbReference type="ARBA" id="ARBA00022839"/>
    </source>
</evidence>
<keyword evidence="3" id="KW-0540">Nuclease</keyword>
<dbReference type="AlphaFoldDB" id="A0AAW2TLL9"/>
<dbReference type="InterPro" id="IPR036866">
    <property type="entry name" value="RibonucZ/Hydroxyglut_hydro"/>
</dbReference>
<dbReference type="Pfam" id="PF07522">
    <property type="entry name" value="DRMBL"/>
    <property type="match status" value="1"/>
</dbReference>
<comment type="caution">
    <text evidence="16">The sequence shown here is derived from an EMBL/GenBank/DDBJ whole genome shotgun (WGS) entry which is preliminary data.</text>
</comment>
<evidence type="ECO:0000313" key="16">
    <source>
        <dbReference type="EMBL" id="KAL0405662.1"/>
    </source>
</evidence>
<keyword evidence="9" id="KW-0234">DNA repair</keyword>
<sequence length="616" mass="69183">MESGMISVDKWSSGSQAYFLTHLHADHTAGLSCTWKRGPLFCSRLTAKLFPCKFPGFELSHLRILDIGCWHSLSLTTPSTGSATTVFVKAIDAHHCPGSVMYLFRGEFGCMLFTGDFRWETTGNGVESGRAMLLDALKDETLDTLYLDNTYCNPRYSFPSREGAAKQVVDIITSHPKHEVIIGIDSVGKEDLLLYISRALNIKIWVWPERLQIMHLLGFHENFTTQTSLTRVRAVPRYSFSIETLEGLNTLRPTIGVMPSGLPWAIKAVKGNRNLFGSCPSASCLKKESSSKDSTSCSKTHDLGGDSGRAKRYHEYIYVVPYSDHSCFSEIQEFIELLRPVKIKGIVASSSCYIDPCYYFDHLCGTKQAFWRINRKLENDEEICAVEAAETKPAAEVTSTATGRKRRIDQVDFFGIRAEESSSLGKGKEPDWLIVSSQKSKEPQKASAESVPIQNSFDRLNQDLDLRNDSFVLTERKTQQNFLATASSSFSHDAINVIPMEVIEHRHIIAESYTPMDMSADKSPLERTTKQAHSFSYTFKAETRDGPHFGQTHKHGGKQRDLMAFLRGLEISIELGHHKVWIEVDASSVISIIILEAPGNWQYQHLLVKMRSALQK</sequence>
<comment type="similarity">
    <text evidence="2">Belongs to the DNA repair metallo-beta-lactamase (DRMBL) family.</text>
</comment>
<keyword evidence="7 16" id="KW-0269">Exonuclease</keyword>
<dbReference type="GO" id="GO:0036297">
    <property type="term" value="P:interstrand cross-link repair"/>
    <property type="evidence" value="ECO:0007669"/>
    <property type="project" value="TreeGrafter"/>
</dbReference>
<protein>
    <recommendedName>
        <fullName evidence="11">Protein artemis</fullName>
    </recommendedName>
    <alternativeName>
        <fullName evidence="12">DNA cross-link repair 1C protein</fullName>
    </alternativeName>
</protein>
<reference evidence="16" key="2">
    <citation type="journal article" date="2024" name="Plant">
        <title>Genomic evolution and insights into agronomic trait innovations of Sesamum species.</title>
        <authorList>
            <person name="Miao H."/>
            <person name="Wang L."/>
            <person name="Qu L."/>
            <person name="Liu H."/>
            <person name="Sun Y."/>
            <person name="Le M."/>
            <person name="Wang Q."/>
            <person name="Wei S."/>
            <person name="Zheng Y."/>
            <person name="Lin W."/>
            <person name="Duan Y."/>
            <person name="Cao H."/>
            <person name="Xiong S."/>
            <person name="Wang X."/>
            <person name="Wei L."/>
            <person name="Li C."/>
            <person name="Ma Q."/>
            <person name="Ju M."/>
            <person name="Zhao R."/>
            <person name="Li G."/>
            <person name="Mu C."/>
            <person name="Tian Q."/>
            <person name="Mei H."/>
            <person name="Zhang T."/>
            <person name="Gao T."/>
            <person name="Zhang H."/>
        </authorList>
    </citation>
    <scope>NUCLEOTIDE SEQUENCE</scope>
    <source>
        <strain evidence="16">KEN1</strain>
    </source>
</reference>
<keyword evidence="10" id="KW-0539">Nucleus</keyword>
<dbReference type="Pfam" id="PF13456">
    <property type="entry name" value="RVT_3"/>
    <property type="match status" value="1"/>
</dbReference>
<dbReference type="SUPFAM" id="SSF56281">
    <property type="entry name" value="Metallo-hydrolase/oxidoreductase"/>
    <property type="match status" value="1"/>
</dbReference>
<dbReference type="InterPro" id="IPR011084">
    <property type="entry name" value="DRMBL"/>
</dbReference>
<organism evidence="16">
    <name type="scientific">Sesamum latifolium</name>
    <dbReference type="NCBI Taxonomy" id="2727402"/>
    <lineage>
        <taxon>Eukaryota</taxon>
        <taxon>Viridiplantae</taxon>
        <taxon>Streptophyta</taxon>
        <taxon>Embryophyta</taxon>
        <taxon>Tracheophyta</taxon>
        <taxon>Spermatophyta</taxon>
        <taxon>Magnoliopsida</taxon>
        <taxon>eudicotyledons</taxon>
        <taxon>Gunneridae</taxon>
        <taxon>Pentapetalae</taxon>
        <taxon>asterids</taxon>
        <taxon>lamiids</taxon>
        <taxon>Lamiales</taxon>
        <taxon>Pedaliaceae</taxon>
        <taxon>Sesamum</taxon>
    </lineage>
</organism>
<feature type="region of interest" description="Disordered" evidence="13">
    <location>
        <begin position="286"/>
        <end position="306"/>
    </location>
</feature>
<keyword evidence="6" id="KW-0378">Hydrolase</keyword>
<dbReference type="GO" id="GO:0035312">
    <property type="term" value="F:5'-3' DNA exonuclease activity"/>
    <property type="evidence" value="ECO:0007669"/>
    <property type="project" value="TreeGrafter"/>
</dbReference>
<dbReference type="PANTHER" id="PTHR23240">
    <property type="entry name" value="DNA CROSS-LINK REPAIR PROTEIN PSO2/SNM1-RELATED"/>
    <property type="match status" value="1"/>
</dbReference>
<keyword evidence="4" id="KW-0255">Endonuclease</keyword>
<dbReference type="Gene3D" id="3.40.50.12650">
    <property type="match status" value="1"/>
</dbReference>
<proteinExistence type="inferred from homology"/>
<name>A0AAW2TLL9_9LAMI</name>
<feature type="domain" description="RNase H type-1" evidence="15">
    <location>
        <begin position="561"/>
        <end position="615"/>
    </location>
</feature>
<evidence type="ECO:0000256" key="13">
    <source>
        <dbReference type="SAM" id="MobiDB-lite"/>
    </source>
</evidence>
<dbReference type="InterPro" id="IPR002156">
    <property type="entry name" value="RNaseH_domain"/>
</dbReference>
<evidence type="ECO:0000259" key="15">
    <source>
        <dbReference type="Pfam" id="PF13456"/>
    </source>
</evidence>
<dbReference type="Gene3D" id="3.60.15.10">
    <property type="entry name" value="Ribonuclease Z/Hydroxyacylglutathione hydrolase-like"/>
    <property type="match status" value="1"/>
</dbReference>
<gene>
    <name evidence="16" type="ORF">Slati_3880100</name>
</gene>
<comment type="subcellular location">
    <subcellularLocation>
        <location evidence="1">Nucleus</location>
    </subcellularLocation>
</comment>
<keyword evidence="8" id="KW-0233">DNA recombination</keyword>
<evidence type="ECO:0000256" key="3">
    <source>
        <dbReference type="ARBA" id="ARBA00022722"/>
    </source>
</evidence>
<evidence type="ECO:0000256" key="10">
    <source>
        <dbReference type="ARBA" id="ARBA00023242"/>
    </source>
</evidence>
<keyword evidence="5" id="KW-0227">DNA damage</keyword>
<evidence type="ECO:0000256" key="9">
    <source>
        <dbReference type="ARBA" id="ARBA00023204"/>
    </source>
</evidence>
<evidence type="ECO:0000256" key="11">
    <source>
        <dbReference type="ARBA" id="ARBA00039759"/>
    </source>
</evidence>